<dbReference type="SMART" id="SM00287">
    <property type="entry name" value="SH3b"/>
    <property type="match status" value="2"/>
</dbReference>
<evidence type="ECO:0000259" key="3">
    <source>
        <dbReference type="PROSITE" id="PS51781"/>
    </source>
</evidence>
<dbReference type="PANTHER" id="PTHR30404:SF0">
    <property type="entry name" value="N-ACETYLMURAMOYL-L-ALANINE AMIDASE AMIC"/>
    <property type="match status" value="1"/>
</dbReference>
<protein>
    <recommendedName>
        <fullName evidence="3">SH3b domain-containing protein</fullName>
    </recommendedName>
</protein>
<comment type="caution">
    <text evidence="4">The sequence shown here is derived from an EMBL/GenBank/DDBJ whole genome shotgun (WGS) entry which is preliminary data.</text>
</comment>
<dbReference type="EMBL" id="BMJD01000008">
    <property type="protein sequence ID" value="GGB38354.1"/>
    <property type="molecule type" value="Genomic_DNA"/>
</dbReference>
<keyword evidence="5" id="KW-1185">Reference proteome</keyword>
<sequence length="368" mass="40048">MKNIRFFTFTLGTSILLFLFLFIPVGHAESGQTYEIGASSLNLRSSPSHSSEIIGQLAEGEQIVAFQEAFGWVQTYFDGEEAWVASQFLVPVDKESQTQATASSEMITVTSTDVRVRTGPGTEYSVIGYTTKDDTYTLLETTNNWHKVALDNGKTGWIAAWLTNPVSSQAAPQTETNNSAVAAEETTNGSLAGYNIAIDPGHGGKDPGSTAFDGSLEKDYTLSIASTIAKKLQNAGATVIQTRTSDYFVSLKDRVNLSESHNTNAFISLHYNAYPIMTVNGFSTHFYSNGNDRILAQDIQAALAKYLPLKSRGVMRGDYHVLRENSDLAVLVELGFLTNPNDLAAIQTADYKNAVADGIVEGLMDYFH</sequence>
<reference evidence="4" key="2">
    <citation type="submission" date="2020-09" db="EMBL/GenBank/DDBJ databases">
        <authorList>
            <person name="Sun Q."/>
            <person name="Zhou Y."/>
        </authorList>
    </citation>
    <scope>NUCLEOTIDE SEQUENCE</scope>
    <source>
        <strain evidence="4">CGMCC 1.15454</strain>
    </source>
</reference>
<dbReference type="GO" id="GO:0009253">
    <property type="term" value="P:peptidoglycan catabolic process"/>
    <property type="evidence" value="ECO:0007669"/>
    <property type="project" value="InterPro"/>
</dbReference>
<dbReference type="RefSeq" id="WP_088051499.1">
    <property type="nucleotide sequence ID" value="NZ_BMJD01000008.1"/>
</dbReference>
<reference evidence="4" key="1">
    <citation type="journal article" date="2014" name="Int. J. Syst. Evol. Microbiol.">
        <title>Complete genome sequence of Corynebacterium casei LMG S-19264T (=DSM 44701T), isolated from a smear-ripened cheese.</title>
        <authorList>
            <consortium name="US DOE Joint Genome Institute (JGI-PGF)"/>
            <person name="Walter F."/>
            <person name="Albersmeier A."/>
            <person name="Kalinowski J."/>
            <person name="Ruckert C."/>
        </authorList>
    </citation>
    <scope>NUCLEOTIDE SEQUENCE</scope>
    <source>
        <strain evidence="4">CGMCC 1.15454</strain>
    </source>
</reference>
<dbReference type="Pfam" id="PF01520">
    <property type="entry name" value="Amidase_3"/>
    <property type="match status" value="1"/>
</dbReference>
<evidence type="ECO:0000256" key="2">
    <source>
        <dbReference type="ARBA" id="ARBA00023316"/>
    </source>
</evidence>
<dbReference type="GO" id="GO:0071555">
    <property type="term" value="P:cell wall organization"/>
    <property type="evidence" value="ECO:0007669"/>
    <property type="project" value="UniProtKB-KW"/>
</dbReference>
<gene>
    <name evidence="4" type="ORF">GCM10011409_14820</name>
</gene>
<dbReference type="AlphaFoldDB" id="A0A9W5X581"/>
<dbReference type="PIRSF" id="PIRSF037846">
    <property type="entry name" value="Autolysin_YrvJ_prd"/>
    <property type="match status" value="1"/>
</dbReference>
<dbReference type="InterPro" id="IPR017293">
    <property type="entry name" value="N-acetylmuramoyl-L-ala_amidase"/>
</dbReference>
<dbReference type="GO" id="GO:0008745">
    <property type="term" value="F:N-acetylmuramoyl-L-alanine amidase activity"/>
    <property type="evidence" value="ECO:0007669"/>
    <property type="project" value="InterPro"/>
</dbReference>
<keyword evidence="1" id="KW-0378">Hydrolase</keyword>
<proteinExistence type="predicted"/>
<feature type="domain" description="SH3b" evidence="3">
    <location>
        <begin position="104"/>
        <end position="166"/>
    </location>
</feature>
<evidence type="ECO:0000313" key="5">
    <source>
        <dbReference type="Proteomes" id="UP000621492"/>
    </source>
</evidence>
<feature type="domain" description="SH3b" evidence="3">
    <location>
        <begin position="31"/>
        <end position="93"/>
    </location>
</feature>
<dbReference type="InterPro" id="IPR002508">
    <property type="entry name" value="MurNAc-LAA_cat"/>
</dbReference>
<dbReference type="Gene3D" id="2.30.30.40">
    <property type="entry name" value="SH3 Domains"/>
    <property type="match status" value="2"/>
</dbReference>
<accession>A0A9W5X581</accession>
<dbReference type="PANTHER" id="PTHR30404">
    <property type="entry name" value="N-ACETYLMURAMOYL-L-ALANINE AMIDASE"/>
    <property type="match status" value="1"/>
</dbReference>
<dbReference type="InterPro" id="IPR050695">
    <property type="entry name" value="N-acetylmuramoyl_amidase_3"/>
</dbReference>
<dbReference type="InterPro" id="IPR003646">
    <property type="entry name" value="SH3-like_bac-type"/>
</dbReference>
<dbReference type="SUPFAM" id="SSF53187">
    <property type="entry name" value="Zn-dependent exopeptidases"/>
    <property type="match status" value="1"/>
</dbReference>
<name>A0A9W5X581_9BACI</name>
<dbReference type="Proteomes" id="UP000621492">
    <property type="component" value="Unassembled WGS sequence"/>
</dbReference>
<dbReference type="PROSITE" id="PS51781">
    <property type="entry name" value="SH3B"/>
    <property type="match status" value="2"/>
</dbReference>
<evidence type="ECO:0000313" key="4">
    <source>
        <dbReference type="EMBL" id="GGB38354.1"/>
    </source>
</evidence>
<dbReference type="CDD" id="cd02696">
    <property type="entry name" value="MurNAc-LAA"/>
    <property type="match status" value="1"/>
</dbReference>
<dbReference type="Pfam" id="PF08239">
    <property type="entry name" value="SH3_3"/>
    <property type="match status" value="2"/>
</dbReference>
<dbReference type="SMART" id="SM00646">
    <property type="entry name" value="Ami_3"/>
    <property type="match status" value="1"/>
</dbReference>
<dbReference type="Gene3D" id="3.40.630.40">
    <property type="entry name" value="Zn-dependent exopeptidases"/>
    <property type="match status" value="1"/>
</dbReference>
<dbReference type="GO" id="GO:0030288">
    <property type="term" value="C:outer membrane-bounded periplasmic space"/>
    <property type="evidence" value="ECO:0007669"/>
    <property type="project" value="TreeGrafter"/>
</dbReference>
<organism evidence="4 5">
    <name type="scientific">Lentibacillus populi</name>
    <dbReference type="NCBI Taxonomy" id="1827502"/>
    <lineage>
        <taxon>Bacteria</taxon>
        <taxon>Bacillati</taxon>
        <taxon>Bacillota</taxon>
        <taxon>Bacilli</taxon>
        <taxon>Bacillales</taxon>
        <taxon>Bacillaceae</taxon>
        <taxon>Lentibacillus</taxon>
    </lineage>
</organism>
<evidence type="ECO:0000256" key="1">
    <source>
        <dbReference type="ARBA" id="ARBA00022801"/>
    </source>
</evidence>
<keyword evidence="2" id="KW-0961">Cell wall biogenesis/degradation</keyword>